<feature type="transmembrane region" description="Helical" evidence="5">
    <location>
        <begin position="561"/>
        <end position="581"/>
    </location>
</feature>
<dbReference type="PROSITE" id="PS50082">
    <property type="entry name" value="WD_REPEATS_2"/>
    <property type="match status" value="2"/>
</dbReference>
<dbReference type="PANTHER" id="PTHR22847">
    <property type="entry name" value="WD40 REPEAT PROTEIN"/>
    <property type="match status" value="1"/>
</dbReference>
<feature type="transmembrane region" description="Helical" evidence="5">
    <location>
        <begin position="529"/>
        <end position="549"/>
    </location>
</feature>
<dbReference type="InParanoid" id="A0A2R5GXA1"/>
<evidence type="ECO:0000313" key="6">
    <source>
        <dbReference type="EMBL" id="GBG34959.1"/>
    </source>
</evidence>
<feature type="repeat" description="WD" evidence="3">
    <location>
        <begin position="215"/>
        <end position="254"/>
    </location>
</feature>
<dbReference type="PROSITE" id="PS00678">
    <property type="entry name" value="WD_REPEATS_1"/>
    <property type="match status" value="2"/>
</dbReference>
<protein>
    <submittedName>
        <fullName evidence="6">WD repeat-containing protein pop2</fullName>
    </submittedName>
</protein>
<evidence type="ECO:0000313" key="7">
    <source>
        <dbReference type="Proteomes" id="UP000241890"/>
    </source>
</evidence>
<dbReference type="GO" id="GO:1990234">
    <property type="term" value="C:transferase complex"/>
    <property type="evidence" value="ECO:0007669"/>
    <property type="project" value="UniProtKB-ARBA"/>
</dbReference>
<gene>
    <name evidence="6" type="ORF">FCC1311_111822</name>
</gene>
<dbReference type="Gene3D" id="2.130.10.10">
    <property type="entry name" value="YVTN repeat-like/Quinoprotein amine dehydrogenase"/>
    <property type="match status" value="2"/>
</dbReference>
<dbReference type="InterPro" id="IPR036322">
    <property type="entry name" value="WD40_repeat_dom_sf"/>
</dbReference>
<dbReference type="Pfam" id="PF00400">
    <property type="entry name" value="WD40"/>
    <property type="match status" value="3"/>
</dbReference>
<feature type="transmembrane region" description="Helical" evidence="5">
    <location>
        <begin position="587"/>
        <end position="607"/>
    </location>
</feature>
<keyword evidence="5" id="KW-1133">Transmembrane helix</keyword>
<name>A0A2R5GXA1_9STRA</name>
<feature type="compositionally biased region" description="Low complexity" evidence="4">
    <location>
        <begin position="380"/>
        <end position="405"/>
    </location>
</feature>
<dbReference type="PANTHER" id="PTHR22847:SF637">
    <property type="entry name" value="WD REPEAT DOMAIN 5B"/>
    <property type="match status" value="1"/>
</dbReference>
<keyword evidence="1 3" id="KW-0853">WD repeat</keyword>
<evidence type="ECO:0000256" key="2">
    <source>
        <dbReference type="ARBA" id="ARBA00022737"/>
    </source>
</evidence>
<dbReference type="SUPFAM" id="SSF50978">
    <property type="entry name" value="WD40 repeat-like"/>
    <property type="match status" value="1"/>
</dbReference>
<keyword evidence="2" id="KW-0677">Repeat</keyword>
<sequence length="622" mass="67538">MGRTIDDAVVLSEKLVVALAIKEMKVPSTWAPVSVAIQGHVVGVGDFLGDIYLIDLLASSTVLPMLHGHKLAVCSMIFDGDTLISGSKDGTICFWNITDGECTKKIVAGAQGVRTQDGSIRNWKKPIDTHCMKLNPSVGPAVYDLAVHNDVVAAGLDDQTVRIFERGSGEEWHALIDATETITSIAMNERWLGSGSLDCKVRVYARSDFNLVHVLEGHMASVEALSLEDDWIISGSADKTVRVWDAKTGNPLHVLQEPTAGIHSVSAFGSKIAAQSDDTVVRIWDIATGALEHVMDGTETEAPISSVFPSPGLAEITSNEKLGQEQVLGFSIVAVERTTNRLVNLIRPLWHRIFPFKDHDVSLALKDPVAAADAQARMQYQPQYQHQQQQQFQQFPFQQGARQQQTAPAFASTRYADERSGDPRQRSQDPFVASPPPLPATRRASDYAEGATSSRGPAGAGVRRRGRAHQASNSSTLSDDLSDDLVSEDDSEVSAKLPPAAVHASAAEIDKAVLLAIEAQQTHVVVEKLFYIAVLLMAIVGVVLFRVDFTRNWSGQKIANVEPAMGFEGIYGILLVLTMAFRSDFPFNLGILMLVVFFAGVVFGTIISRNAFAKPLENQSDE</sequence>
<feature type="compositionally biased region" description="Basic and acidic residues" evidence="4">
    <location>
        <begin position="415"/>
        <end position="427"/>
    </location>
</feature>
<dbReference type="AlphaFoldDB" id="A0A2R5GXA1"/>
<dbReference type="Proteomes" id="UP000241890">
    <property type="component" value="Unassembled WGS sequence"/>
</dbReference>
<evidence type="ECO:0000256" key="5">
    <source>
        <dbReference type="SAM" id="Phobius"/>
    </source>
</evidence>
<reference evidence="6 7" key="1">
    <citation type="submission" date="2017-12" db="EMBL/GenBank/DDBJ databases">
        <title>Sequencing, de novo assembly and annotation of complete genome of a new Thraustochytrid species, strain FCC1311.</title>
        <authorList>
            <person name="Sedici K."/>
            <person name="Godart F."/>
            <person name="Aiese Cigliano R."/>
            <person name="Sanseverino W."/>
            <person name="Barakat M."/>
            <person name="Ortet P."/>
            <person name="Marechal E."/>
            <person name="Cagnac O."/>
            <person name="Amato A."/>
        </authorList>
    </citation>
    <scope>NUCLEOTIDE SEQUENCE [LARGE SCALE GENOMIC DNA]</scope>
</reference>
<dbReference type="OrthoDB" id="59941at2759"/>
<dbReference type="SMART" id="SM00320">
    <property type="entry name" value="WD40"/>
    <property type="match status" value="5"/>
</dbReference>
<evidence type="ECO:0000256" key="1">
    <source>
        <dbReference type="ARBA" id="ARBA00022574"/>
    </source>
</evidence>
<dbReference type="EMBL" id="BEYU01000237">
    <property type="protein sequence ID" value="GBG34959.1"/>
    <property type="molecule type" value="Genomic_DNA"/>
</dbReference>
<evidence type="ECO:0000256" key="3">
    <source>
        <dbReference type="PROSITE-ProRule" id="PRU00221"/>
    </source>
</evidence>
<accession>A0A2R5GXA1</accession>
<keyword evidence="7" id="KW-1185">Reference proteome</keyword>
<feature type="compositionally biased region" description="Acidic residues" evidence="4">
    <location>
        <begin position="480"/>
        <end position="492"/>
    </location>
</feature>
<evidence type="ECO:0000256" key="4">
    <source>
        <dbReference type="SAM" id="MobiDB-lite"/>
    </source>
</evidence>
<feature type="region of interest" description="Disordered" evidence="4">
    <location>
        <begin position="380"/>
        <end position="492"/>
    </location>
</feature>
<comment type="caution">
    <text evidence="6">The sequence shown here is derived from an EMBL/GenBank/DDBJ whole genome shotgun (WGS) entry which is preliminary data.</text>
</comment>
<proteinExistence type="predicted"/>
<feature type="repeat" description="WD" evidence="3">
    <location>
        <begin position="66"/>
        <end position="105"/>
    </location>
</feature>
<dbReference type="InterPro" id="IPR019775">
    <property type="entry name" value="WD40_repeat_CS"/>
</dbReference>
<dbReference type="InterPro" id="IPR015943">
    <property type="entry name" value="WD40/YVTN_repeat-like_dom_sf"/>
</dbReference>
<organism evidence="6 7">
    <name type="scientific">Hondaea fermentalgiana</name>
    <dbReference type="NCBI Taxonomy" id="2315210"/>
    <lineage>
        <taxon>Eukaryota</taxon>
        <taxon>Sar</taxon>
        <taxon>Stramenopiles</taxon>
        <taxon>Bigyra</taxon>
        <taxon>Labyrinthulomycetes</taxon>
        <taxon>Thraustochytrida</taxon>
        <taxon>Thraustochytriidae</taxon>
        <taxon>Hondaea</taxon>
    </lineage>
</organism>
<dbReference type="InterPro" id="IPR020472">
    <property type="entry name" value="WD40_PAC1"/>
</dbReference>
<keyword evidence="5" id="KW-0472">Membrane</keyword>
<dbReference type="PROSITE" id="PS50294">
    <property type="entry name" value="WD_REPEATS_REGION"/>
    <property type="match status" value="2"/>
</dbReference>
<dbReference type="InterPro" id="IPR001680">
    <property type="entry name" value="WD40_rpt"/>
</dbReference>
<keyword evidence="5" id="KW-0812">Transmembrane</keyword>
<dbReference type="PRINTS" id="PR00320">
    <property type="entry name" value="GPROTEINBRPT"/>
</dbReference>